<proteinExistence type="predicted"/>
<dbReference type="GeneID" id="36523800"/>
<keyword evidence="1" id="KW-0732">Signal</keyword>
<keyword evidence="3" id="KW-1185">Reference proteome</keyword>
<accession>A0A2I2F837</accession>
<dbReference type="AlphaFoldDB" id="A0A2I2F837"/>
<evidence type="ECO:0000256" key="1">
    <source>
        <dbReference type="SAM" id="SignalP"/>
    </source>
</evidence>
<organism evidence="2 3">
    <name type="scientific">Aspergillus candidus</name>
    <dbReference type="NCBI Taxonomy" id="41067"/>
    <lineage>
        <taxon>Eukaryota</taxon>
        <taxon>Fungi</taxon>
        <taxon>Dikarya</taxon>
        <taxon>Ascomycota</taxon>
        <taxon>Pezizomycotina</taxon>
        <taxon>Eurotiomycetes</taxon>
        <taxon>Eurotiomycetidae</taxon>
        <taxon>Eurotiales</taxon>
        <taxon>Aspergillaceae</taxon>
        <taxon>Aspergillus</taxon>
        <taxon>Aspergillus subgen. Circumdati</taxon>
    </lineage>
</organism>
<evidence type="ECO:0000313" key="3">
    <source>
        <dbReference type="Proteomes" id="UP000234585"/>
    </source>
</evidence>
<dbReference type="RefSeq" id="XP_024670793.1">
    <property type="nucleotide sequence ID" value="XM_024816640.1"/>
</dbReference>
<dbReference type="OrthoDB" id="4397522at2759"/>
<gene>
    <name evidence="2" type="ORF">BDW47DRAFT_126924</name>
</gene>
<protein>
    <recommendedName>
        <fullName evidence="4">Dickkopf N-terminal cysteine-rich domain-containing protein</fullName>
    </recommendedName>
</protein>
<sequence>MKLPIFLFLALLITLVTAVGVPQPDGNDVINPEVTDDTSVLAHDGTVTQDNGEDVSELDDADEATVFNLLGQDAVDNMVHPASEPVNPKRDPQCPRRCRIDDRGCCHTDMCWRGYCSGPGKLPMTQDVKRDVEKRDPRCRRACSNDSGCCHSDTCSAGVCLGPGRWPLAEDVESVIEKRDSKSAIEKRDPRCRRACSNSAGCCHTDTCSAGVCLGPGKWPRAWMLQEQ</sequence>
<feature type="signal peptide" evidence="1">
    <location>
        <begin position="1"/>
        <end position="18"/>
    </location>
</feature>
<dbReference type="Proteomes" id="UP000234585">
    <property type="component" value="Unassembled WGS sequence"/>
</dbReference>
<evidence type="ECO:0008006" key="4">
    <source>
        <dbReference type="Google" id="ProtNLM"/>
    </source>
</evidence>
<reference evidence="2 3" key="1">
    <citation type="submission" date="2017-12" db="EMBL/GenBank/DDBJ databases">
        <authorList>
            <consortium name="DOE Joint Genome Institute"/>
            <person name="Haridas S."/>
            <person name="Kjaerbolling I."/>
            <person name="Vesth T.C."/>
            <person name="Frisvad J.C."/>
            <person name="Nybo J.L."/>
            <person name="Theobald S."/>
            <person name="Kuo A."/>
            <person name="Bowyer P."/>
            <person name="Matsuda Y."/>
            <person name="Mondo S."/>
            <person name="Lyhne E.K."/>
            <person name="Kogle M.E."/>
            <person name="Clum A."/>
            <person name="Lipzen A."/>
            <person name="Salamov A."/>
            <person name="Ngan C.Y."/>
            <person name="Daum C."/>
            <person name="Chiniquy J."/>
            <person name="Barry K."/>
            <person name="LaButti K."/>
            <person name="Simmons B.A."/>
            <person name="Magnuson J.K."/>
            <person name="Mortensen U.H."/>
            <person name="Larsen T.O."/>
            <person name="Grigoriev I.V."/>
            <person name="Baker S.E."/>
            <person name="Andersen M.R."/>
            <person name="Nordberg H.P."/>
            <person name="Cantor M.N."/>
            <person name="Hua S.X."/>
        </authorList>
    </citation>
    <scope>NUCLEOTIDE SEQUENCE [LARGE SCALE GENOMIC DNA]</scope>
    <source>
        <strain evidence="2 3">CBS 102.13</strain>
    </source>
</reference>
<feature type="chain" id="PRO_5014160023" description="Dickkopf N-terminal cysteine-rich domain-containing protein" evidence="1">
    <location>
        <begin position="19"/>
        <end position="228"/>
    </location>
</feature>
<dbReference type="EMBL" id="KZ559148">
    <property type="protein sequence ID" value="PLB36781.1"/>
    <property type="molecule type" value="Genomic_DNA"/>
</dbReference>
<name>A0A2I2F837_ASPCN</name>
<evidence type="ECO:0000313" key="2">
    <source>
        <dbReference type="EMBL" id="PLB36781.1"/>
    </source>
</evidence>